<evidence type="ECO:0000256" key="7">
    <source>
        <dbReference type="SAM" id="MobiDB-lite"/>
    </source>
</evidence>
<evidence type="ECO:0000259" key="8">
    <source>
        <dbReference type="Pfam" id="PF00460"/>
    </source>
</evidence>
<keyword evidence="9" id="KW-0282">Flagellum</keyword>
<evidence type="ECO:0000256" key="6">
    <source>
        <dbReference type="PIRNR" id="PIRNR002889"/>
    </source>
</evidence>
<comment type="similarity">
    <text evidence="2 6">Belongs to the flagella basal body rod proteins family.</text>
</comment>
<dbReference type="PATRIC" id="fig|1121307.3.peg.1316"/>
<feature type="region of interest" description="Disordered" evidence="7">
    <location>
        <begin position="72"/>
        <end position="94"/>
    </location>
</feature>
<evidence type="ECO:0000256" key="2">
    <source>
        <dbReference type="ARBA" id="ARBA00009677"/>
    </source>
</evidence>
<keyword evidence="10" id="KW-1185">Reference proteome</keyword>
<dbReference type="EMBL" id="LFVU01000027">
    <property type="protein sequence ID" value="KMT21696.1"/>
    <property type="molecule type" value="Genomic_DNA"/>
</dbReference>
<evidence type="ECO:0000313" key="9">
    <source>
        <dbReference type="EMBL" id="KMT21696.1"/>
    </source>
</evidence>
<dbReference type="PROSITE" id="PS00588">
    <property type="entry name" value="FLAGELLA_BB_ROD"/>
    <property type="match status" value="1"/>
</dbReference>
<evidence type="ECO:0000256" key="5">
    <source>
        <dbReference type="ARBA" id="ARBA00024934"/>
    </source>
</evidence>
<comment type="function">
    <text evidence="5 6">Structural component of flagellum, the bacterial motility apparatus. Part of the rod structure of flagellar basal body.</text>
</comment>
<dbReference type="NCBIfam" id="NF009266">
    <property type="entry name" value="PRK12623.1"/>
    <property type="match status" value="1"/>
</dbReference>
<dbReference type="STRING" id="1121307.CLCY_2c04580"/>
<protein>
    <recommendedName>
        <fullName evidence="3 6">Flagellar basal body rod protein FlgB</fullName>
    </recommendedName>
</protein>
<sequence>MVQSVDSITYNLLKGAIDASAARGKVISNNIANVNTPGFKESTVKFEENLQQAVKNNSISLKTTNKRHISDRKDFNSGYTVETDKSTSMRPDGNNVDIEKEMVELSSNNMYYNFLISRINGNISTKRYIISEGRK</sequence>
<dbReference type="GO" id="GO:0030694">
    <property type="term" value="C:bacterial-type flagellum basal body, rod"/>
    <property type="evidence" value="ECO:0007669"/>
    <property type="project" value="InterPro"/>
</dbReference>
<dbReference type="PIRSF" id="PIRSF002889">
    <property type="entry name" value="Rod_FlgB"/>
    <property type="match status" value="1"/>
</dbReference>
<dbReference type="NCBIfam" id="TIGR01396">
    <property type="entry name" value="FlgB"/>
    <property type="match status" value="1"/>
</dbReference>
<comment type="subunit">
    <text evidence="6">The basal body constitutes a major portion of the flagellar organelle and consists of a number of rings mounted on a central rod.</text>
</comment>
<dbReference type="OrthoDB" id="9792068at2"/>
<keyword evidence="4 6" id="KW-0975">Bacterial flagellum</keyword>
<feature type="domain" description="Flagellar basal body rod protein N-terminal" evidence="8">
    <location>
        <begin position="16"/>
        <end position="40"/>
    </location>
</feature>
<comment type="subcellular location">
    <subcellularLocation>
        <location evidence="1 6">Bacterial flagellum basal body</location>
    </subcellularLocation>
</comment>
<dbReference type="InterPro" id="IPR006300">
    <property type="entry name" value="FlgB"/>
</dbReference>
<dbReference type="RefSeq" id="WP_048571112.1">
    <property type="nucleotide sequence ID" value="NZ_LFVU01000027.1"/>
</dbReference>
<reference evidence="9 10" key="1">
    <citation type="submission" date="2015-06" db="EMBL/GenBank/DDBJ databases">
        <title>Draft genome sequence of the purine-degrading Clostridium cylindrosporum HC-1 (DSM 605).</title>
        <authorList>
            <person name="Poehlein A."/>
            <person name="Schiel-Bengelsdorf B."/>
            <person name="Bengelsdorf F."/>
            <person name="Daniel R."/>
            <person name="Duerre P."/>
        </authorList>
    </citation>
    <scope>NUCLEOTIDE SEQUENCE [LARGE SCALE GENOMIC DNA]</scope>
    <source>
        <strain evidence="9 10">DSM 605</strain>
    </source>
</reference>
<dbReference type="AlphaFoldDB" id="A0A0J8G1R8"/>
<comment type="caution">
    <text evidence="9">The sequence shown here is derived from an EMBL/GenBank/DDBJ whole genome shotgun (WGS) entry which is preliminary data.</text>
</comment>
<name>A0A0J8G1R8_CLOCY</name>
<evidence type="ECO:0000256" key="3">
    <source>
        <dbReference type="ARBA" id="ARBA00014376"/>
    </source>
</evidence>
<evidence type="ECO:0000256" key="4">
    <source>
        <dbReference type="ARBA" id="ARBA00023143"/>
    </source>
</evidence>
<dbReference type="InterPro" id="IPR001444">
    <property type="entry name" value="Flag_bb_rod_N"/>
</dbReference>
<keyword evidence="9" id="KW-0966">Cell projection</keyword>
<dbReference type="InterPro" id="IPR019776">
    <property type="entry name" value="Flagellar_basal_body_rod_CS"/>
</dbReference>
<proteinExistence type="inferred from homology"/>
<organism evidence="9 10">
    <name type="scientific">Clostridium cylindrosporum DSM 605</name>
    <dbReference type="NCBI Taxonomy" id="1121307"/>
    <lineage>
        <taxon>Bacteria</taxon>
        <taxon>Bacillati</taxon>
        <taxon>Bacillota</taxon>
        <taxon>Clostridia</taxon>
        <taxon>Eubacteriales</taxon>
        <taxon>Clostridiaceae</taxon>
        <taxon>Clostridium</taxon>
    </lineage>
</organism>
<evidence type="ECO:0000256" key="1">
    <source>
        <dbReference type="ARBA" id="ARBA00004117"/>
    </source>
</evidence>
<dbReference type="GO" id="GO:0071978">
    <property type="term" value="P:bacterial-type flagellum-dependent swarming motility"/>
    <property type="evidence" value="ECO:0007669"/>
    <property type="project" value="TreeGrafter"/>
</dbReference>
<dbReference type="PANTHER" id="PTHR30435">
    <property type="entry name" value="FLAGELLAR PROTEIN"/>
    <property type="match status" value="1"/>
</dbReference>
<gene>
    <name evidence="9" type="primary">flgB</name>
    <name evidence="9" type="ORF">CLCY_2c04580</name>
</gene>
<accession>A0A0J8G1R8</accession>
<dbReference type="PANTHER" id="PTHR30435:SF12">
    <property type="entry name" value="FLAGELLAR BASAL BODY ROD PROTEIN FLGB"/>
    <property type="match status" value="1"/>
</dbReference>
<evidence type="ECO:0000313" key="10">
    <source>
        <dbReference type="Proteomes" id="UP000036756"/>
    </source>
</evidence>
<keyword evidence="9" id="KW-0969">Cilium</keyword>
<dbReference type="Proteomes" id="UP000036756">
    <property type="component" value="Unassembled WGS sequence"/>
</dbReference>
<dbReference type="Pfam" id="PF00460">
    <property type="entry name" value="Flg_bb_rod"/>
    <property type="match status" value="1"/>
</dbReference>